<sequence>MKNNKTKFLKECRKRINGYEMELLYTSCPAKRQLLERALLHEIDCVLYCIDELNDIVEDTIKAEMNRETKAFTIKELSEFDGTQGKPAYAAVNGIVYDVSNEATWGGASHFGLLAGKDLTEQFNNCHKQEVVLSKLPKVGILK</sequence>
<dbReference type="EMBL" id="BRXR01000001">
    <property type="protein sequence ID" value="GLC30861.1"/>
    <property type="molecule type" value="Genomic_DNA"/>
</dbReference>
<protein>
    <recommendedName>
        <fullName evidence="1">Cytochrome b5 heme-binding domain-containing protein</fullName>
    </recommendedName>
</protein>
<dbReference type="SUPFAM" id="SSF55856">
    <property type="entry name" value="Cytochrome b5-like heme/steroid binding domain"/>
    <property type="match status" value="1"/>
</dbReference>
<evidence type="ECO:0000313" key="3">
    <source>
        <dbReference type="Proteomes" id="UP001208567"/>
    </source>
</evidence>
<dbReference type="Gene3D" id="3.10.120.10">
    <property type="entry name" value="Cytochrome b5-like heme/steroid binding domain"/>
    <property type="match status" value="1"/>
</dbReference>
<keyword evidence="3" id="KW-1185">Reference proteome</keyword>
<dbReference type="InterPro" id="IPR001199">
    <property type="entry name" value="Cyt_B5-like_heme/steroid-bd"/>
</dbReference>
<name>A0ABQ5N6W1_9CLOT</name>
<evidence type="ECO:0000313" key="2">
    <source>
        <dbReference type="EMBL" id="GLC30861.1"/>
    </source>
</evidence>
<dbReference type="SMART" id="SM01117">
    <property type="entry name" value="Cyt-b5"/>
    <property type="match status" value="1"/>
</dbReference>
<comment type="caution">
    <text evidence="2">The sequence shown here is derived from an EMBL/GenBank/DDBJ whole genome shotgun (WGS) entry which is preliminary data.</text>
</comment>
<dbReference type="Pfam" id="PF00173">
    <property type="entry name" value="Cyt-b5"/>
    <property type="match status" value="1"/>
</dbReference>
<dbReference type="RefSeq" id="WP_264850139.1">
    <property type="nucleotide sequence ID" value="NZ_BRXR01000001.1"/>
</dbReference>
<accession>A0ABQ5N6W1</accession>
<organism evidence="2 3">
    <name type="scientific">Clostridium omnivorum</name>
    <dbReference type="NCBI Taxonomy" id="1604902"/>
    <lineage>
        <taxon>Bacteria</taxon>
        <taxon>Bacillati</taxon>
        <taxon>Bacillota</taxon>
        <taxon>Clostridia</taxon>
        <taxon>Eubacteriales</taxon>
        <taxon>Clostridiaceae</taxon>
        <taxon>Clostridium</taxon>
    </lineage>
</organism>
<dbReference type="InterPro" id="IPR036400">
    <property type="entry name" value="Cyt_B5-like_heme/steroid_sf"/>
</dbReference>
<reference evidence="2 3" key="1">
    <citation type="journal article" date="2024" name="Int. J. Syst. Evol. Microbiol.">
        <title>Clostridium omnivorum sp. nov., isolated from anoxic soil under the treatment of reductive soil disinfestation.</title>
        <authorList>
            <person name="Ueki A."/>
            <person name="Tonouchi A."/>
            <person name="Kaku N."/>
            <person name="Honma S."/>
            <person name="Ueki K."/>
        </authorList>
    </citation>
    <scope>NUCLEOTIDE SEQUENCE [LARGE SCALE GENOMIC DNA]</scope>
    <source>
        <strain evidence="2 3">E14</strain>
    </source>
</reference>
<feature type="domain" description="Cytochrome b5 heme-binding" evidence="1">
    <location>
        <begin position="72"/>
        <end position="143"/>
    </location>
</feature>
<proteinExistence type="predicted"/>
<dbReference type="Proteomes" id="UP001208567">
    <property type="component" value="Unassembled WGS sequence"/>
</dbReference>
<gene>
    <name evidence="2" type="primary">hypQ3</name>
    <name evidence="2" type="ORF">bsdE14_22710</name>
</gene>
<evidence type="ECO:0000259" key="1">
    <source>
        <dbReference type="SMART" id="SM01117"/>
    </source>
</evidence>